<gene>
    <name evidence="2" type="ORF">Tsubulata_034612</name>
</gene>
<evidence type="ECO:0008006" key="4">
    <source>
        <dbReference type="Google" id="ProtNLM"/>
    </source>
</evidence>
<dbReference type="InterPro" id="IPR040374">
    <property type="entry name" value="BIC"/>
</dbReference>
<comment type="caution">
    <text evidence="2">The sequence shown here is derived from an EMBL/GenBank/DDBJ whole genome shotgun (WGS) entry which is preliminary data.</text>
</comment>
<dbReference type="OrthoDB" id="672067at2759"/>
<evidence type="ECO:0000256" key="1">
    <source>
        <dbReference type="SAM" id="MobiDB-lite"/>
    </source>
</evidence>
<feature type="compositionally biased region" description="Basic and acidic residues" evidence="1">
    <location>
        <begin position="42"/>
        <end position="69"/>
    </location>
</feature>
<dbReference type="PANTHER" id="PTHR34207:SF2">
    <property type="entry name" value="PROTEIN BIC1"/>
    <property type="match status" value="1"/>
</dbReference>
<sequence length="163" mass="18173">RKPCDDGDDRGPLLQSEPDVAHQSHNNIQRESSSSMQTYEHPVSDKETTTDPSKCEQENEVHDLGEEVRTGAQVFRQDNFGRERLKKHRIEVAGRVWIPDIWGQEELLKDWIDCSAFDATLQAGGIMSARAALVEEGKRSNSSVLRIGNRGCRPATEGQSLSG</sequence>
<dbReference type="GO" id="GO:0009785">
    <property type="term" value="P:blue light signaling pathway"/>
    <property type="evidence" value="ECO:0007669"/>
    <property type="project" value="InterPro"/>
</dbReference>
<dbReference type="PANTHER" id="PTHR34207">
    <property type="entry name" value="PROTEIN BIC1"/>
    <property type="match status" value="1"/>
</dbReference>
<name>A0A9Q0J594_9ROSI</name>
<dbReference type="CDD" id="cd22645">
    <property type="entry name" value="BIC1_CID"/>
    <property type="match status" value="1"/>
</dbReference>
<keyword evidence="3" id="KW-1185">Reference proteome</keyword>
<feature type="compositionally biased region" description="Polar residues" evidence="1">
    <location>
        <begin position="23"/>
        <end position="38"/>
    </location>
</feature>
<dbReference type="Proteomes" id="UP001141552">
    <property type="component" value="Unassembled WGS sequence"/>
</dbReference>
<reference evidence="2" key="2">
    <citation type="journal article" date="2023" name="Plants (Basel)">
        <title>Annotation of the Turnera subulata (Passifloraceae) Draft Genome Reveals the S-Locus Evolved after the Divergence of Turneroideae from Passifloroideae in a Stepwise Manner.</title>
        <authorList>
            <person name="Henning P.M."/>
            <person name="Roalson E.H."/>
            <person name="Mir W."/>
            <person name="McCubbin A.G."/>
            <person name="Shore J.S."/>
        </authorList>
    </citation>
    <scope>NUCLEOTIDE SEQUENCE</scope>
    <source>
        <strain evidence="2">F60SS</strain>
    </source>
</reference>
<proteinExistence type="predicted"/>
<feature type="region of interest" description="Disordered" evidence="1">
    <location>
        <begin position="1"/>
        <end position="69"/>
    </location>
</feature>
<evidence type="ECO:0000313" key="3">
    <source>
        <dbReference type="Proteomes" id="UP001141552"/>
    </source>
</evidence>
<evidence type="ECO:0000313" key="2">
    <source>
        <dbReference type="EMBL" id="KAJ4828105.1"/>
    </source>
</evidence>
<dbReference type="AlphaFoldDB" id="A0A9Q0J594"/>
<reference evidence="2" key="1">
    <citation type="submission" date="2022-02" db="EMBL/GenBank/DDBJ databases">
        <authorList>
            <person name="Henning P.M."/>
            <person name="McCubbin A.G."/>
            <person name="Shore J.S."/>
        </authorList>
    </citation>
    <scope>NUCLEOTIDE SEQUENCE</scope>
    <source>
        <strain evidence="2">F60SS</strain>
        <tissue evidence="2">Leaves</tissue>
    </source>
</reference>
<organism evidence="2 3">
    <name type="scientific">Turnera subulata</name>
    <dbReference type="NCBI Taxonomy" id="218843"/>
    <lineage>
        <taxon>Eukaryota</taxon>
        <taxon>Viridiplantae</taxon>
        <taxon>Streptophyta</taxon>
        <taxon>Embryophyta</taxon>
        <taxon>Tracheophyta</taxon>
        <taxon>Spermatophyta</taxon>
        <taxon>Magnoliopsida</taxon>
        <taxon>eudicotyledons</taxon>
        <taxon>Gunneridae</taxon>
        <taxon>Pentapetalae</taxon>
        <taxon>rosids</taxon>
        <taxon>fabids</taxon>
        <taxon>Malpighiales</taxon>
        <taxon>Passifloraceae</taxon>
        <taxon>Turnera</taxon>
    </lineage>
</organism>
<protein>
    <recommendedName>
        <fullName evidence="4">Protein BIC1</fullName>
    </recommendedName>
</protein>
<feature type="non-terminal residue" evidence="2">
    <location>
        <position position="163"/>
    </location>
</feature>
<accession>A0A9Q0J594</accession>
<dbReference type="EMBL" id="JAKUCV010006259">
    <property type="protein sequence ID" value="KAJ4828105.1"/>
    <property type="molecule type" value="Genomic_DNA"/>
</dbReference>